<evidence type="ECO:0000313" key="10">
    <source>
        <dbReference type="EMBL" id="QIT42305.1"/>
    </source>
</evidence>
<dbReference type="EMBL" id="CP050692">
    <property type="protein sequence ID" value="QIT42305.1"/>
    <property type="molecule type" value="Genomic_DNA"/>
</dbReference>
<organism evidence="10 11">
    <name type="scientific">Streptomyces antibioticus</name>
    <dbReference type="NCBI Taxonomy" id="1890"/>
    <lineage>
        <taxon>Bacteria</taxon>
        <taxon>Bacillati</taxon>
        <taxon>Actinomycetota</taxon>
        <taxon>Actinomycetes</taxon>
        <taxon>Kitasatosporales</taxon>
        <taxon>Streptomycetaceae</taxon>
        <taxon>Streptomyces</taxon>
    </lineage>
</organism>
<dbReference type="SUPFAM" id="SSF161098">
    <property type="entry name" value="MetI-like"/>
    <property type="match status" value="1"/>
</dbReference>
<keyword evidence="2 7" id="KW-0813">Transport</keyword>
<feature type="transmembrane region" description="Helical" evidence="7">
    <location>
        <begin position="115"/>
        <end position="141"/>
    </location>
</feature>
<dbReference type="PROSITE" id="PS50928">
    <property type="entry name" value="ABC_TM1"/>
    <property type="match status" value="1"/>
</dbReference>
<protein>
    <submittedName>
        <fullName evidence="10">ABC transporter permease</fullName>
    </submittedName>
</protein>
<comment type="subcellular location">
    <subcellularLocation>
        <location evidence="1 7">Cell membrane</location>
        <topology evidence="1 7">Multi-pass membrane protein</topology>
    </subcellularLocation>
</comment>
<dbReference type="InterPro" id="IPR000515">
    <property type="entry name" value="MetI-like"/>
</dbReference>
<dbReference type="GO" id="GO:0005886">
    <property type="term" value="C:plasma membrane"/>
    <property type="evidence" value="ECO:0007669"/>
    <property type="project" value="UniProtKB-SubCell"/>
</dbReference>
<evidence type="ECO:0000259" key="9">
    <source>
        <dbReference type="PROSITE" id="PS50928"/>
    </source>
</evidence>
<feature type="region of interest" description="Disordered" evidence="8">
    <location>
        <begin position="1"/>
        <end position="21"/>
    </location>
</feature>
<comment type="similarity">
    <text evidence="7">Belongs to the binding-protein-dependent transport system permease family.</text>
</comment>
<proteinExistence type="inferred from homology"/>
<feature type="transmembrane region" description="Helical" evidence="7">
    <location>
        <begin position="89"/>
        <end position="108"/>
    </location>
</feature>
<dbReference type="CDD" id="cd06261">
    <property type="entry name" value="TM_PBP2"/>
    <property type="match status" value="1"/>
</dbReference>
<gene>
    <name evidence="10" type="ORF">HCX60_01175</name>
</gene>
<feature type="transmembrane region" description="Helical" evidence="7">
    <location>
        <begin position="242"/>
        <end position="264"/>
    </location>
</feature>
<feature type="domain" description="ABC transmembrane type-1" evidence="9">
    <location>
        <begin position="81"/>
        <end position="268"/>
    </location>
</feature>
<sequence length="281" mass="30461">MTAATTDASPTTLKAKAARPSARRRLRSPAIVLPPLLVVTALLAVWQTYTSAAAVDPTVLPSPWRVLSQGWENRQDLWDATLPTLQETVAGFGMSFVAAWLVAVLLDFSTWARRGLYPLLVASQTIPIVAVAPLLIIWFGFGLFPKMLVVTLATFFPLTANLAAGFASADPEAMRLLRSLGAGRTRTFLMVRVPSAMPYFFAGLRVSITYAVVGAVFAEYAGAENGLGIYMQAQKSAFRTDLVFAAVAVTAALSIALFATTYLLQRLALPWERATRRKDHP</sequence>
<evidence type="ECO:0000256" key="4">
    <source>
        <dbReference type="ARBA" id="ARBA00022692"/>
    </source>
</evidence>
<keyword evidence="5 7" id="KW-1133">Transmembrane helix</keyword>
<reference evidence="10 11" key="1">
    <citation type="submission" date="2020-03" db="EMBL/GenBank/DDBJ databases">
        <title>Is there a link between lipid content and antibiotic production in Streptomyces?</title>
        <authorList>
            <person name="David M."/>
            <person name="Lejeune C."/>
            <person name="Abreu S."/>
            <person name="Thibessard A."/>
            <person name="Leblond P."/>
            <person name="Chaminade P."/>
            <person name="Virolle M.-J."/>
        </authorList>
    </citation>
    <scope>NUCLEOTIDE SEQUENCE [LARGE SCALE GENOMIC DNA]</scope>
    <source>
        <strain evidence="10 11">DSM 41481</strain>
    </source>
</reference>
<dbReference type="Proteomes" id="UP000502504">
    <property type="component" value="Chromosome"/>
</dbReference>
<dbReference type="PANTHER" id="PTHR30151">
    <property type="entry name" value="ALKANE SULFONATE ABC TRANSPORTER-RELATED, MEMBRANE SUBUNIT"/>
    <property type="match status" value="1"/>
</dbReference>
<keyword evidence="6 7" id="KW-0472">Membrane</keyword>
<evidence type="ECO:0000256" key="5">
    <source>
        <dbReference type="ARBA" id="ARBA00022989"/>
    </source>
</evidence>
<dbReference type="Pfam" id="PF00528">
    <property type="entry name" value="BPD_transp_1"/>
    <property type="match status" value="1"/>
</dbReference>
<dbReference type="RefSeq" id="WP_078631694.1">
    <property type="nucleotide sequence ID" value="NZ_CM007717.1"/>
</dbReference>
<feature type="transmembrane region" description="Helical" evidence="7">
    <location>
        <begin position="147"/>
        <end position="169"/>
    </location>
</feature>
<dbReference type="Gene3D" id="1.10.3720.10">
    <property type="entry name" value="MetI-like"/>
    <property type="match status" value="1"/>
</dbReference>
<evidence type="ECO:0000256" key="8">
    <source>
        <dbReference type="SAM" id="MobiDB-lite"/>
    </source>
</evidence>
<evidence type="ECO:0000256" key="6">
    <source>
        <dbReference type="ARBA" id="ARBA00023136"/>
    </source>
</evidence>
<evidence type="ECO:0000256" key="7">
    <source>
        <dbReference type="RuleBase" id="RU363032"/>
    </source>
</evidence>
<dbReference type="GO" id="GO:0055085">
    <property type="term" value="P:transmembrane transport"/>
    <property type="evidence" value="ECO:0007669"/>
    <property type="project" value="InterPro"/>
</dbReference>
<dbReference type="PANTHER" id="PTHR30151:SF20">
    <property type="entry name" value="ABC TRANSPORTER PERMEASE PROTEIN HI_0355-RELATED"/>
    <property type="match status" value="1"/>
</dbReference>
<keyword evidence="4 7" id="KW-0812">Transmembrane</keyword>
<evidence type="ECO:0000256" key="1">
    <source>
        <dbReference type="ARBA" id="ARBA00004651"/>
    </source>
</evidence>
<feature type="transmembrane region" description="Helical" evidence="7">
    <location>
        <begin position="199"/>
        <end position="222"/>
    </location>
</feature>
<evidence type="ECO:0000256" key="3">
    <source>
        <dbReference type="ARBA" id="ARBA00022475"/>
    </source>
</evidence>
<accession>A0AAE7CIE0</accession>
<evidence type="ECO:0000313" key="11">
    <source>
        <dbReference type="Proteomes" id="UP000502504"/>
    </source>
</evidence>
<name>A0AAE7CIE0_STRAT</name>
<feature type="transmembrane region" description="Helical" evidence="7">
    <location>
        <begin position="30"/>
        <end position="49"/>
    </location>
</feature>
<dbReference type="AlphaFoldDB" id="A0AAE7CIE0"/>
<dbReference type="InterPro" id="IPR035906">
    <property type="entry name" value="MetI-like_sf"/>
</dbReference>
<evidence type="ECO:0000256" key="2">
    <source>
        <dbReference type="ARBA" id="ARBA00022448"/>
    </source>
</evidence>
<keyword evidence="3" id="KW-1003">Cell membrane</keyword>
<feature type="compositionally biased region" description="Polar residues" evidence="8">
    <location>
        <begin position="1"/>
        <end position="12"/>
    </location>
</feature>